<dbReference type="InterPro" id="IPR008991">
    <property type="entry name" value="Translation_prot_SH3-like_sf"/>
</dbReference>
<dbReference type="InterPro" id="IPR018257">
    <property type="entry name" value="Ribosomal_bL19_CS"/>
</dbReference>
<comment type="similarity">
    <text evidence="1 5 6">Belongs to the bacterial ribosomal protein bL19 family.</text>
</comment>
<dbReference type="KEGG" id="bmei:Spa11_09280"/>
<evidence type="ECO:0000256" key="6">
    <source>
        <dbReference type="RuleBase" id="RU000559"/>
    </source>
</evidence>
<dbReference type="InterPro" id="IPR001857">
    <property type="entry name" value="Ribosomal_bL19"/>
</dbReference>
<evidence type="ECO:0000256" key="2">
    <source>
        <dbReference type="ARBA" id="ARBA00022980"/>
    </source>
</evidence>
<evidence type="ECO:0000256" key="1">
    <source>
        <dbReference type="ARBA" id="ARBA00005781"/>
    </source>
</evidence>
<dbReference type="PANTHER" id="PTHR15680:SF9">
    <property type="entry name" value="LARGE RIBOSOMAL SUBUNIT PROTEIN BL19M"/>
    <property type="match status" value="1"/>
</dbReference>
<proteinExistence type="inferred from homology"/>
<evidence type="ECO:0000256" key="3">
    <source>
        <dbReference type="ARBA" id="ARBA00023274"/>
    </source>
</evidence>
<dbReference type="PIRSF" id="PIRSF002191">
    <property type="entry name" value="Ribosomal_L19"/>
    <property type="match status" value="1"/>
</dbReference>
<sequence length="126" mass="14178">MSAHPLLDIVEKTSLKSADVPQFEVGDTVDVHTRILEGNKERIQVFSGVVIARSGAGVKEMFTVRRIVNNEGVERKFPIHSPKIAKVEVTRSAVVRRAKLYYLRDRVGKATRLRERRRDIAKGAKG</sequence>
<evidence type="ECO:0000313" key="7">
    <source>
        <dbReference type="EMBL" id="QDV72746.1"/>
    </source>
</evidence>
<comment type="function">
    <text evidence="5 6">This protein is located at the 30S-50S ribosomal subunit interface and may play a role in the structure and function of the aminoacyl-tRNA binding site.</text>
</comment>
<name>A0A518K4M6_9BACT</name>
<accession>A0A518K4M6</accession>
<protein>
    <recommendedName>
        <fullName evidence="4 5">Large ribosomal subunit protein bL19</fullName>
    </recommendedName>
</protein>
<dbReference type="RefSeq" id="WP_145108539.1">
    <property type="nucleotide sequence ID" value="NZ_CP036349.1"/>
</dbReference>
<dbReference type="GO" id="GO:0006412">
    <property type="term" value="P:translation"/>
    <property type="evidence" value="ECO:0007669"/>
    <property type="project" value="UniProtKB-UniRule"/>
</dbReference>
<keyword evidence="3 5" id="KW-0687">Ribonucleoprotein</keyword>
<dbReference type="Pfam" id="PF01245">
    <property type="entry name" value="Ribosomal_L19"/>
    <property type="match status" value="1"/>
</dbReference>
<dbReference type="GO" id="GO:0022625">
    <property type="term" value="C:cytosolic large ribosomal subunit"/>
    <property type="evidence" value="ECO:0007669"/>
    <property type="project" value="TreeGrafter"/>
</dbReference>
<evidence type="ECO:0000256" key="4">
    <source>
        <dbReference type="ARBA" id="ARBA00035171"/>
    </source>
</evidence>
<keyword evidence="8" id="KW-1185">Reference proteome</keyword>
<dbReference type="PROSITE" id="PS01015">
    <property type="entry name" value="RIBOSOMAL_L19"/>
    <property type="match status" value="1"/>
</dbReference>
<evidence type="ECO:0000313" key="8">
    <source>
        <dbReference type="Proteomes" id="UP000316426"/>
    </source>
</evidence>
<dbReference type="Gene3D" id="2.30.30.790">
    <property type="match status" value="1"/>
</dbReference>
<dbReference type="EMBL" id="CP036349">
    <property type="protein sequence ID" value="QDV72746.1"/>
    <property type="molecule type" value="Genomic_DNA"/>
</dbReference>
<dbReference type="GO" id="GO:0003735">
    <property type="term" value="F:structural constituent of ribosome"/>
    <property type="evidence" value="ECO:0007669"/>
    <property type="project" value="InterPro"/>
</dbReference>
<organism evidence="7 8">
    <name type="scientific">Botrimarina mediterranea</name>
    <dbReference type="NCBI Taxonomy" id="2528022"/>
    <lineage>
        <taxon>Bacteria</taxon>
        <taxon>Pseudomonadati</taxon>
        <taxon>Planctomycetota</taxon>
        <taxon>Planctomycetia</taxon>
        <taxon>Pirellulales</taxon>
        <taxon>Lacipirellulaceae</taxon>
        <taxon>Botrimarina</taxon>
    </lineage>
</organism>
<dbReference type="NCBIfam" id="TIGR01024">
    <property type="entry name" value="rplS_bact"/>
    <property type="match status" value="1"/>
</dbReference>
<gene>
    <name evidence="5 7" type="primary">rplS</name>
    <name evidence="7" type="ORF">Spa11_09280</name>
</gene>
<dbReference type="HAMAP" id="MF_00402">
    <property type="entry name" value="Ribosomal_bL19"/>
    <property type="match status" value="1"/>
</dbReference>
<dbReference type="InterPro" id="IPR038657">
    <property type="entry name" value="Ribosomal_bL19_sf"/>
</dbReference>
<keyword evidence="2 5" id="KW-0689">Ribosomal protein</keyword>
<dbReference type="Proteomes" id="UP000316426">
    <property type="component" value="Chromosome"/>
</dbReference>
<dbReference type="SUPFAM" id="SSF50104">
    <property type="entry name" value="Translation proteins SH3-like domain"/>
    <property type="match status" value="1"/>
</dbReference>
<evidence type="ECO:0000256" key="5">
    <source>
        <dbReference type="HAMAP-Rule" id="MF_00402"/>
    </source>
</evidence>
<dbReference type="PRINTS" id="PR00061">
    <property type="entry name" value="RIBOSOMALL19"/>
</dbReference>
<dbReference type="PANTHER" id="PTHR15680">
    <property type="entry name" value="RIBOSOMAL PROTEIN L19"/>
    <property type="match status" value="1"/>
</dbReference>
<dbReference type="AlphaFoldDB" id="A0A518K4M6"/>
<dbReference type="FunFam" id="2.30.30.790:FF:000001">
    <property type="entry name" value="50S ribosomal protein L19"/>
    <property type="match status" value="1"/>
</dbReference>
<reference evidence="7 8" key="1">
    <citation type="submission" date="2019-02" db="EMBL/GenBank/DDBJ databases">
        <title>Deep-cultivation of Planctomycetes and their phenomic and genomic characterization uncovers novel biology.</title>
        <authorList>
            <person name="Wiegand S."/>
            <person name="Jogler M."/>
            <person name="Boedeker C."/>
            <person name="Pinto D."/>
            <person name="Vollmers J."/>
            <person name="Rivas-Marin E."/>
            <person name="Kohn T."/>
            <person name="Peeters S.H."/>
            <person name="Heuer A."/>
            <person name="Rast P."/>
            <person name="Oberbeckmann S."/>
            <person name="Bunk B."/>
            <person name="Jeske O."/>
            <person name="Meyerdierks A."/>
            <person name="Storesund J.E."/>
            <person name="Kallscheuer N."/>
            <person name="Luecker S."/>
            <person name="Lage O.M."/>
            <person name="Pohl T."/>
            <person name="Merkel B.J."/>
            <person name="Hornburger P."/>
            <person name="Mueller R.-W."/>
            <person name="Bruemmer F."/>
            <person name="Labrenz M."/>
            <person name="Spormann A.M."/>
            <person name="Op den Camp H."/>
            <person name="Overmann J."/>
            <person name="Amann R."/>
            <person name="Jetten M.S.M."/>
            <person name="Mascher T."/>
            <person name="Medema M.H."/>
            <person name="Devos D.P."/>
            <person name="Kaster A.-K."/>
            <person name="Ovreas L."/>
            <person name="Rohde M."/>
            <person name="Galperin M.Y."/>
            <person name="Jogler C."/>
        </authorList>
    </citation>
    <scope>NUCLEOTIDE SEQUENCE [LARGE SCALE GENOMIC DNA]</scope>
    <source>
        <strain evidence="7 8">Spa11</strain>
    </source>
</reference>